<evidence type="ECO:0000313" key="4">
    <source>
        <dbReference type="EMBL" id="MDQ0995351.1"/>
    </source>
</evidence>
<dbReference type="Gene3D" id="2.40.128.130">
    <property type="entry name" value="Autotransporter beta-domain"/>
    <property type="match status" value="1"/>
</dbReference>
<dbReference type="PANTHER" id="PTHR35037">
    <property type="entry name" value="C-TERMINAL REGION OF AIDA-LIKE PROTEIN"/>
    <property type="match status" value="1"/>
</dbReference>
<dbReference type="RefSeq" id="WP_307276467.1">
    <property type="nucleotide sequence ID" value="NZ_JAUSZT010000002.1"/>
</dbReference>
<keyword evidence="1 2" id="KW-0732">Signal</keyword>
<dbReference type="InterPro" id="IPR036709">
    <property type="entry name" value="Autotransporte_beta_dom_sf"/>
</dbReference>
<feature type="chain" id="PRO_5046706619" evidence="2">
    <location>
        <begin position="40"/>
        <end position="1847"/>
    </location>
</feature>
<dbReference type="PANTHER" id="PTHR35037:SF3">
    <property type="entry name" value="C-TERMINAL REGION OF AIDA-LIKE PROTEIN"/>
    <property type="match status" value="1"/>
</dbReference>
<dbReference type="InterPro" id="IPR006315">
    <property type="entry name" value="OM_autotransptr_brl_dom"/>
</dbReference>
<dbReference type="InterPro" id="IPR030895">
    <property type="entry name" value="T5SS_PEPC_rpt"/>
</dbReference>
<name>A0ABU0S3Z9_9HYPH</name>
<dbReference type="EMBL" id="JAUSZT010000002">
    <property type="protein sequence ID" value="MDQ0995351.1"/>
    <property type="molecule type" value="Genomic_DNA"/>
</dbReference>
<evidence type="ECO:0000256" key="2">
    <source>
        <dbReference type="SAM" id="SignalP"/>
    </source>
</evidence>
<feature type="signal peptide" evidence="2">
    <location>
        <begin position="1"/>
        <end position="39"/>
    </location>
</feature>
<dbReference type="Pfam" id="PF03797">
    <property type="entry name" value="Autotransporter"/>
    <property type="match status" value="1"/>
</dbReference>
<dbReference type="InterPro" id="IPR013425">
    <property type="entry name" value="Autotrns_rpt"/>
</dbReference>
<dbReference type="NCBIfam" id="TIGR04393">
    <property type="entry name" value="rpt_T5SS_PEPC"/>
    <property type="match status" value="12"/>
</dbReference>
<dbReference type="InterPro" id="IPR011050">
    <property type="entry name" value="Pectin_lyase_fold/virulence"/>
</dbReference>
<reference evidence="4 5" key="1">
    <citation type="submission" date="2023-07" db="EMBL/GenBank/DDBJ databases">
        <title>Comparative genomics of wheat-associated soil bacteria to identify genetic determinants of phenazine resistance.</title>
        <authorList>
            <person name="Mouncey N."/>
        </authorList>
    </citation>
    <scope>NUCLEOTIDE SEQUENCE [LARGE SCALE GENOMIC DNA]</scope>
    <source>
        <strain evidence="4 5">W4I11</strain>
    </source>
</reference>
<dbReference type="SUPFAM" id="SSF103515">
    <property type="entry name" value="Autotransporter"/>
    <property type="match status" value="1"/>
</dbReference>
<dbReference type="PROSITE" id="PS51208">
    <property type="entry name" value="AUTOTRANSPORTER"/>
    <property type="match status" value="1"/>
</dbReference>
<dbReference type="SUPFAM" id="SSF51126">
    <property type="entry name" value="Pectin lyase-like"/>
    <property type="match status" value="2"/>
</dbReference>
<dbReference type="InterPro" id="IPR005546">
    <property type="entry name" value="Autotransporte_beta"/>
</dbReference>
<comment type="caution">
    <text evidence="4">The sequence shown here is derived from an EMBL/GenBank/DDBJ whole genome shotgun (WGS) entry which is preliminary data.</text>
</comment>
<dbReference type="InterPro" id="IPR051551">
    <property type="entry name" value="Autotransporter_adhesion"/>
</dbReference>
<accession>A0ABU0S3Z9</accession>
<dbReference type="NCBIfam" id="TIGR01414">
    <property type="entry name" value="autotrans_barl"/>
    <property type="match status" value="1"/>
</dbReference>
<organism evidence="4 5">
    <name type="scientific">Phyllobacterium ifriqiyense</name>
    <dbReference type="NCBI Taxonomy" id="314238"/>
    <lineage>
        <taxon>Bacteria</taxon>
        <taxon>Pseudomonadati</taxon>
        <taxon>Pseudomonadota</taxon>
        <taxon>Alphaproteobacteria</taxon>
        <taxon>Hyphomicrobiales</taxon>
        <taxon>Phyllobacteriaceae</taxon>
        <taxon>Phyllobacterium</taxon>
    </lineage>
</organism>
<keyword evidence="5" id="KW-1185">Reference proteome</keyword>
<proteinExistence type="predicted"/>
<dbReference type="Proteomes" id="UP001237780">
    <property type="component" value="Unassembled WGS sequence"/>
</dbReference>
<dbReference type="NCBIfam" id="TIGR02601">
    <property type="entry name" value="autotrns_rpt"/>
    <property type="match status" value="2"/>
</dbReference>
<sequence>MINETFQWTSAPRRYRFLLATTALISCLVGVAATVSARAQSVTTSGDVNPLPATSPIWNVGGVLNVGDAGAGTLSVEGGGIVTSTYGQIGVQAGSDGKVTVSGSGSGWLSNSSIYVGYFGTGTLSIEDGGVVSNAQSGYIGNDPGSTGVVTVTGAGSSWVNNNYLSVGYMGNGALTIADGGRVTNNFGYIGANLGSIGTVFVSGSGSSWDNSGDLIVGQLGDGTLAIESGGVVNNTTGHIGFSPGSIGKVTVTGDGSVWTSHNTLVVGNYGSGTLTIAQGGTVSSEDGGLGVEAGSTGMATVRDAGSTWTMVDDLIIGMGGNGALSVEAGGTVNNGFGYVGTGSGAEGHVTITGAGSQWTNAHSLFVGDAGGSGTLLIEDGGTVTNGYGVIGSGTGTGTNGAVVVTGKNSRWSNLGDLNLGNSGRGTLTIEEGGSVITGRVGYVGYGAGASGAVTVLGEGSSWDSLGLSVGVFGTGELSIKEGGRVSGSGGTIGDFSGSNGSATISGAGASWINTSDIIIGNNGAGTLSVEDGGQVSNTFGFIGKEASSTSEATVTGKDSTWSNSDTLYVGFYGTGSLAIEDGGHVSNATGFIGRADGAEGIATVVGSGSAWNNENLYVGTDGKGSLTVMNAGAVTNEAAGFVGYSPGGQGDVLITGRDSSWISKGNLSIGYAGIGTLTIADGAAVRAGSGIGSTDIGSISGSTGTINIGAAAGERAAAAGTLESAVLLFGRGSGSLVFNHTGLPDGSALNFSPEIAGRGTILHENGSTVLNGDNSRFTGETEVTGGELMIADRLGGSALVNGGSLRVNGLFGGNVDASATGRVAGSGKIEGSLSLSNGGILSGQQGQSLAVTGNLGLDAGSTIDVALGVIASPALFEVGGNITLDGTLEITDQGGFGAGVYRLFDYAGGLTDNGLTIGSTPAGIAADDLSIQTAVNGQVNLISAAGAELGFWDGGNAALHDNSAVDGGSGIWTADGRNWTSGNGSVNGAFKPNPTFAIFQGTSGAVTVDNSAGVIGVTGMQFATDGYRVSGDPVELRGANSETIIRVGVGGAADSGMAAGISATLSGASGLVKTGAGSLVLSGNNTYTGGTRIASGTLWLSSDANLGASSGGLVFDGGTLATTTGFSSARAVTLENAGRFDVFRDRTLTLSGAISGPGDIEKLGDGTLELSGKNNYLGNTRVRAGTLVADTNAIGGSIGNAGAVIFDQASDGSFAGDITSLDGTRGEMIKRGAGKLMLAGSSSLDWTVGEGVLVSATNRFAGDLAIGADGGFTFNQAYTGSYAGTISGAGTLLLTGGGAVALTGDSSGFVGTTALSDMTLVVNKALGGSLFILDGGRLDGTGTVGATTVASGGTLAPGNLIGTLTVDGDLSFAAGSRYEADVNPQGTNSDLLHVTGNATLNGGAVAHIGATGEYELRSAYTIISADGSLSGAFDDVTSDFAFLNPDLFYDYGAGTVDLELVRNDRDFASVALTSNQIATAQGIESIGFDAGHAVYDAVAQLADNDRLIRASFDALSGEIHGSAMTTLIEDSRFVRSAANDRLRAAFGGTGAIIMPALAYGVGEVAAPVAPDHAGPVLWSHGFGSWGSTDSNGNAASLDRSTGGLLIGADTSIGDWRMGLLAGYSQSSFDAKDRASSGSITNYHLGLYSGTGWGALGLRTGAAYTWHNIDTRRSVAIPGLTDSLSSDYSAGTFQAFGELAYGLELDFGTRLEPFANLAHVNLHRGGFAERGGAAALSGTSETIGITYTTLGLRGEHNVTLGTMDTTLKGTLGWRHASGDITPESTHAFSVSDAFTVAGAPIAKDTAIIEIGLGLNLTPEAALGLSYTGQLASDAADHGFKAHLSVRF</sequence>
<dbReference type="Gene3D" id="2.160.20.20">
    <property type="match status" value="1"/>
</dbReference>
<protein>
    <submittedName>
        <fullName evidence="4">Fibronectin-binding autotransporter adhesin</fullName>
    </submittedName>
</protein>
<gene>
    <name evidence="4" type="ORF">QFZ34_000528</name>
</gene>
<evidence type="ECO:0000313" key="5">
    <source>
        <dbReference type="Proteomes" id="UP001237780"/>
    </source>
</evidence>
<dbReference type="Pfam" id="PF12951">
    <property type="entry name" value="PATR"/>
    <property type="match status" value="3"/>
</dbReference>
<feature type="domain" description="Autotransporter" evidence="3">
    <location>
        <begin position="1571"/>
        <end position="1847"/>
    </location>
</feature>
<evidence type="ECO:0000256" key="1">
    <source>
        <dbReference type="ARBA" id="ARBA00022729"/>
    </source>
</evidence>
<dbReference type="SMART" id="SM00869">
    <property type="entry name" value="Autotransporter"/>
    <property type="match status" value="1"/>
</dbReference>
<evidence type="ECO:0000259" key="3">
    <source>
        <dbReference type="PROSITE" id="PS51208"/>
    </source>
</evidence>
<dbReference type="InterPro" id="IPR012332">
    <property type="entry name" value="Autotransporter_pectin_lyase_C"/>
</dbReference>